<dbReference type="RefSeq" id="NP_859307.1">
    <property type="nucleotide sequence ID" value="NC_004914.3"/>
</dbReference>
<protein>
    <submittedName>
        <fullName evidence="1">Uncharacterized protein</fullName>
    </submittedName>
</protein>
<reference evidence="1 2" key="1">
    <citation type="journal article" date="2003" name="J. Bacteriol.">
        <title>Genome analysis of a novel Shiga toxin 1 (Stx1)-converting phage which is closely related to Stx2-converting phages but not to other Stx1-converting phages.</title>
        <authorList>
            <person name="Sato T."/>
            <person name="Shimizu T."/>
            <person name="Watarai M."/>
            <person name="Kobayashi M."/>
            <person name="Kano S."/>
            <person name="Hamabata T."/>
            <person name="Takeda Y."/>
            <person name="Yamasaki S."/>
        </authorList>
    </citation>
    <scope>NUCLEOTIDE SEQUENCE</scope>
    <source>
        <strain evidence="1">Stx2 phage-II</strain>
    </source>
</reference>
<dbReference type="GeneID" id="2653424"/>
<sequence length="141" mass="15970">MAERSAPSSRSGRFPPSRGRVLPPYKRCYCRPLCRQFYGYSPEQLSAPGIYPASGAQNAMQLSLPVSDCWYGSNTAPCEYLQDRVFYPQSRDKNVPLWAIGALCAEGYRGLIFLSGTTLTRSFPYSSVFFHFLYRKQKLPC</sequence>
<dbReference type="EMBL" id="AP005154">
    <property type="protein sequence ID" value="BAC78044.1"/>
    <property type="molecule type" value="Genomic_DNA"/>
</dbReference>
<accession>Q7Y2R9</accession>
<evidence type="ECO:0000313" key="2">
    <source>
        <dbReference type="Proteomes" id="UP000000983"/>
    </source>
</evidence>
<keyword evidence="2" id="KW-1185">Reference proteome</keyword>
<dbReference type="KEGG" id="vg:2653424"/>
<dbReference type="Proteomes" id="UP000000983">
    <property type="component" value="Segment"/>
</dbReference>
<proteinExistence type="predicted"/>
<evidence type="ECO:0000313" key="1">
    <source>
        <dbReference type="EMBL" id="BAC78044.1"/>
    </source>
</evidence>
<name>Q7Y2R9_9CAUD</name>
<organism evidence="1 2">
    <name type="scientific">Escherichia phage Stx2 II</name>
    <dbReference type="NCBI Taxonomy" id="194949"/>
    <lineage>
        <taxon>Viruses</taxon>
        <taxon>Duplodnaviria</taxon>
        <taxon>Heunggongvirae</taxon>
        <taxon>Uroviricota</taxon>
        <taxon>Caudoviricetes</taxon>
        <taxon>Sepvirinae</taxon>
        <taxon>Traversvirus</taxon>
        <taxon>Traversvirus II</taxon>
    </lineage>
</organism>